<evidence type="ECO:0000259" key="6">
    <source>
        <dbReference type="PROSITE" id="PS51677"/>
    </source>
</evidence>
<feature type="region of interest" description="Disordered" evidence="5">
    <location>
        <begin position="18"/>
        <end position="39"/>
    </location>
</feature>
<dbReference type="InterPro" id="IPR011330">
    <property type="entry name" value="Glyco_hydro/deAcase_b/a-brl"/>
</dbReference>
<dbReference type="Pfam" id="PF01522">
    <property type="entry name" value="Polysacc_deac_1"/>
    <property type="match status" value="1"/>
</dbReference>
<organism evidence="7 8">
    <name type="scientific">Dichotomicrobium thermohalophilum</name>
    <dbReference type="NCBI Taxonomy" id="933063"/>
    <lineage>
        <taxon>Bacteria</taxon>
        <taxon>Pseudomonadati</taxon>
        <taxon>Pseudomonadota</taxon>
        <taxon>Alphaproteobacteria</taxon>
        <taxon>Hyphomicrobiales</taxon>
        <taxon>Hyphomicrobiaceae</taxon>
        <taxon>Dichotomicrobium</taxon>
    </lineage>
</organism>
<evidence type="ECO:0000256" key="3">
    <source>
        <dbReference type="ARBA" id="ARBA00020071"/>
    </source>
</evidence>
<dbReference type="PROSITE" id="PS51677">
    <property type="entry name" value="NODB"/>
    <property type="match status" value="1"/>
</dbReference>
<dbReference type="PANTHER" id="PTHR47561">
    <property type="entry name" value="POLYSACCHARIDE DEACETYLASE FAMILY PROTEIN (AFU_ORTHOLOGUE AFUA_6G05030)"/>
    <property type="match status" value="1"/>
</dbReference>
<dbReference type="AlphaFoldDB" id="A0A397Q1Y0"/>
<dbReference type="PANTHER" id="PTHR47561:SF1">
    <property type="entry name" value="POLYSACCHARIDE DEACETYLASE FAMILY PROTEIN (AFU_ORTHOLOGUE AFUA_6G05030)"/>
    <property type="match status" value="1"/>
</dbReference>
<dbReference type="GO" id="GO:0016810">
    <property type="term" value="F:hydrolase activity, acting on carbon-nitrogen (but not peptide) bonds"/>
    <property type="evidence" value="ECO:0007669"/>
    <property type="project" value="InterPro"/>
</dbReference>
<dbReference type="SUPFAM" id="SSF88713">
    <property type="entry name" value="Glycoside hydrolase/deacetylase"/>
    <property type="match status" value="1"/>
</dbReference>
<proteinExistence type="inferred from homology"/>
<feature type="region of interest" description="Disordered" evidence="5">
    <location>
        <begin position="327"/>
        <end position="350"/>
    </location>
</feature>
<reference evidence="7 8" key="1">
    <citation type="submission" date="2018-08" db="EMBL/GenBank/DDBJ databases">
        <title>Genomic Encyclopedia of Archaeal and Bacterial Type Strains, Phase II (KMG-II): from individual species to whole genera.</title>
        <authorList>
            <person name="Goeker M."/>
        </authorList>
    </citation>
    <scope>NUCLEOTIDE SEQUENCE [LARGE SCALE GENOMIC DNA]</scope>
    <source>
        <strain evidence="7 8">DSM 5002</strain>
    </source>
</reference>
<sequence>MRGEPIRSDDLSALATDALRPDCKQSATPELDSRPPQLRGERKQCYFTIDFEDFLHDFQRARGIRAPRQGPEALTAGYEIIDNFAQDALSGARLTFFVTGQVARDYPDIVRRIAADGHEIGCHYYEHDQIRDHDPPTFRRNLERAVDVLSAASGQPVKGFRAPDFSIDARCAHWAYKVLSEVFVYDSSHVSTHHDGAPHHPQLRRFADSELHEFAIYWRPLTPGLGVRVVGGTYLRLLPAKLVTSLLDEAWEKGFVPQVYLHPYDLLADYEQWSTYSDLSDLPQPARLYWWVRQHQWHSVGNRGVMRKLRHVYQKFVHPGPLGHALERDAQPCGPVKPSVEPPTPARRPQ</sequence>
<keyword evidence="8" id="KW-1185">Reference proteome</keyword>
<name>A0A397Q1Y0_9HYPH</name>
<feature type="compositionally biased region" description="Pro residues" evidence="5">
    <location>
        <begin position="340"/>
        <end position="350"/>
    </location>
</feature>
<dbReference type="GO" id="GO:0005975">
    <property type="term" value="P:carbohydrate metabolic process"/>
    <property type="evidence" value="ECO:0007669"/>
    <property type="project" value="InterPro"/>
</dbReference>
<protein>
    <recommendedName>
        <fullName evidence="3">Chitooligosaccharide deacetylase</fullName>
    </recommendedName>
    <alternativeName>
        <fullName evidence="4">Nodulation protein B</fullName>
    </alternativeName>
</protein>
<feature type="domain" description="NodB homology" evidence="6">
    <location>
        <begin position="60"/>
        <end position="192"/>
    </location>
</feature>
<dbReference type="EMBL" id="QXDF01000001">
    <property type="protein sequence ID" value="RIA55386.1"/>
    <property type="molecule type" value="Genomic_DNA"/>
</dbReference>
<accession>A0A397Q1Y0</accession>
<comment type="caution">
    <text evidence="7">The sequence shown here is derived from an EMBL/GenBank/DDBJ whole genome shotgun (WGS) entry which is preliminary data.</text>
</comment>
<evidence type="ECO:0000313" key="7">
    <source>
        <dbReference type="EMBL" id="RIA55386.1"/>
    </source>
</evidence>
<dbReference type="InterPro" id="IPR002509">
    <property type="entry name" value="NODB_dom"/>
</dbReference>
<comment type="similarity">
    <text evidence="2">Belongs to the polysaccharide deacetylase family.</text>
</comment>
<evidence type="ECO:0000256" key="2">
    <source>
        <dbReference type="ARBA" id="ARBA00010973"/>
    </source>
</evidence>
<dbReference type="Gene3D" id="3.20.20.370">
    <property type="entry name" value="Glycoside hydrolase/deacetylase"/>
    <property type="match status" value="1"/>
</dbReference>
<evidence type="ECO:0000256" key="4">
    <source>
        <dbReference type="ARBA" id="ARBA00032976"/>
    </source>
</evidence>
<comment type="function">
    <text evidence="1">Is involved in generating a small heat-stable compound (Nod), an acylated oligomer of N-acetylglucosamine, that stimulates mitosis in various plant protoplasts.</text>
</comment>
<dbReference type="Proteomes" id="UP000266273">
    <property type="component" value="Unassembled WGS sequence"/>
</dbReference>
<evidence type="ECO:0000313" key="8">
    <source>
        <dbReference type="Proteomes" id="UP000266273"/>
    </source>
</evidence>
<gene>
    <name evidence="7" type="ORF">BXY53_0449</name>
</gene>
<evidence type="ECO:0000256" key="5">
    <source>
        <dbReference type="SAM" id="MobiDB-lite"/>
    </source>
</evidence>
<evidence type="ECO:0000256" key="1">
    <source>
        <dbReference type="ARBA" id="ARBA00003236"/>
    </source>
</evidence>